<gene>
    <name evidence="2" type="ORF">GCM10010422_76950</name>
</gene>
<comment type="caution">
    <text evidence="2">The sequence shown here is derived from an EMBL/GenBank/DDBJ whole genome shotgun (WGS) entry which is preliminary data.</text>
</comment>
<evidence type="ECO:0000256" key="1">
    <source>
        <dbReference type="SAM" id="MobiDB-lite"/>
    </source>
</evidence>
<name>A0ABN3N2U3_9ACTN</name>
<dbReference type="EMBL" id="BAAATL010000058">
    <property type="protein sequence ID" value="GAA2513234.1"/>
    <property type="molecule type" value="Genomic_DNA"/>
</dbReference>
<evidence type="ECO:0000313" key="2">
    <source>
        <dbReference type="EMBL" id="GAA2513234.1"/>
    </source>
</evidence>
<organism evidence="2 3">
    <name type="scientific">Streptomyces graminearus</name>
    <dbReference type="NCBI Taxonomy" id="284030"/>
    <lineage>
        <taxon>Bacteria</taxon>
        <taxon>Bacillati</taxon>
        <taxon>Actinomycetota</taxon>
        <taxon>Actinomycetes</taxon>
        <taxon>Kitasatosporales</taxon>
        <taxon>Streptomycetaceae</taxon>
        <taxon>Streptomyces</taxon>
    </lineage>
</organism>
<accession>A0ABN3N2U3</accession>
<dbReference type="Proteomes" id="UP001501721">
    <property type="component" value="Unassembled WGS sequence"/>
</dbReference>
<evidence type="ECO:0000313" key="3">
    <source>
        <dbReference type="Proteomes" id="UP001501721"/>
    </source>
</evidence>
<feature type="compositionally biased region" description="Acidic residues" evidence="1">
    <location>
        <begin position="46"/>
        <end position="74"/>
    </location>
</feature>
<protein>
    <submittedName>
        <fullName evidence="2">Uncharacterized protein</fullName>
    </submittedName>
</protein>
<feature type="region of interest" description="Disordered" evidence="1">
    <location>
        <begin position="1"/>
        <end position="91"/>
    </location>
</feature>
<sequence>MAKTLAGRDAAQEALPENAECPAVRGRRGGRQKSRGVRPQAADVPAELDVDVEDVDDGFESDDAEVEPDDEEPDGFVAGLLLDVEPRESLR</sequence>
<proteinExistence type="predicted"/>
<reference evidence="2 3" key="1">
    <citation type="journal article" date="2019" name="Int. J. Syst. Evol. Microbiol.">
        <title>The Global Catalogue of Microorganisms (GCM) 10K type strain sequencing project: providing services to taxonomists for standard genome sequencing and annotation.</title>
        <authorList>
            <consortium name="The Broad Institute Genomics Platform"/>
            <consortium name="The Broad Institute Genome Sequencing Center for Infectious Disease"/>
            <person name="Wu L."/>
            <person name="Ma J."/>
        </authorList>
    </citation>
    <scope>NUCLEOTIDE SEQUENCE [LARGE SCALE GENOMIC DNA]</scope>
    <source>
        <strain evidence="2 3">JCM 6923</strain>
    </source>
</reference>
<keyword evidence="3" id="KW-1185">Reference proteome</keyword>
<feature type="compositionally biased region" description="Basic residues" evidence="1">
    <location>
        <begin position="25"/>
        <end position="36"/>
    </location>
</feature>